<evidence type="ECO:0000313" key="1">
    <source>
        <dbReference type="EMBL" id="MCE3216111.1"/>
    </source>
</evidence>
<gene>
    <name evidence="1" type="ORF">HAX54_004940</name>
</gene>
<sequence length="95" mass="10111">FKGICPNLVVIVRVDDIVSVMVFRWCSGDGVLGEEEEGEAAIMVVRCFLVLGSGSDLPEIGMAALMAEVSMKMELEGVLLVGHGGCATVAIREKR</sequence>
<name>A0ABS8WX28_DATST</name>
<evidence type="ECO:0000313" key="2">
    <source>
        <dbReference type="Proteomes" id="UP000823775"/>
    </source>
</evidence>
<dbReference type="EMBL" id="JACEIK010012331">
    <property type="protein sequence ID" value="MCE3216111.1"/>
    <property type="molecule type" value="Genomic_DNA"/>
</dbReference>
<comment type="caution">
    <text evidence="1">The sequence shown here is derived from an EMBL/GenBank/DDBJ whole genome shotgun (WGS) entry which is preliminary data.</text>
</comment>
<organism evidence="1 2">
    <name type="scientific">Datura stramonium</name>
    <name type="common">Jimsonweed</name>
    <name type="synonym">Common thornapple</name>
    <dbReference type="NCBI Taxonomy" id="4076"/>
    <lineage>
        <taxon>Eukaryota</taxon>
        <taxon>Viridiplantae</taxon>
        <taxon>Streptophyta</taxon>
        <taxon>Embryophyta</taxon>
        <taxon>Tracheophyta</taxon>
        <taxon>Spermatophyta</taxon>
        <taxon>Magnoliopsida</taxon>
        <taxon>eudicotyledons</taxon>
        <taxon>Gunneridae</taxon>
        <taxon>Pentapetalae</taxon>
        <taxon>asterids</taxon>
        <taxon>lamiids</taxon>
        <taxon>Solanales</taxon>
        <taxon>Solanaceae</taxon>
        <taxon>Solanoideae</taxon>
        <taxon>Datureae</taxon>
        <taxon>Datura</taxon>
    </lineage>
</organism>
<accession>A0ABS8WX28</accession>
<feature type="non-terminal residue" evidence="1">
    <location>
        <position position="1"/>
    </location>
</feature>
<protein>
    <recommendedName>
        <fullName evidence="3">Carbonic anhydrase</fullName>
    </recommendedName>
</protein>
<dbReference type="Proteomes" id="UP000823775">
    <property type="component" value="Unassembled WGS sequence"/>
</dbReference>
<proteinExistence type="predicted"/>
<reference evidence="1 2" key="1">
    <citation type="journal article" date="2021" name="BMC Genomics">
        <title>Datura genome reveals duplications of psychoactive alkaloid biosynthetic genes and high mutation rate following tissue culture.</title>
        <authorList>
            <person name="Rajewski A."/>
            <person name="Carter-House D."/>
            <person name="Stajich J."/>
            <person name="Litt A."/>
        </authorList>
    </citation>
    <scope>NUCLEOTIDE SEQUENCE [LARGE SCALE GENOMIC DNA]</scope>
    <source>
        <strain evidence="1">AR-01</strain>
    </source>
</reference>
<keyword evidence="2" id="KW-1185">Reference proteome</keyword>
<evidence type="ECO:0008006" key="3">
    <source>
        <dbReference type="Google" id="ProtNLM"/>
    </source>
</evidence>